<evidence type="ECO:0000313" key="2">
    <source>
        <dbReference type="EMBL" id="KAJ2806182.1"/>
    </source>
</evidence>
<accession>A0A9W8LUL8</accession>
<name>A0A9W8LUL8_9FUNG</name>
<dbReference type="GO" id="GO:0005739">
    <property type="term" value="C:mitochondrion"/>
    <property type="evidence" value="ECO:0007669"/>
    <property type="project" value="TreeGrafter"/>
</dbReference>
<dbReference type="Proteomes" id="UP001140094">
    <property type="component" value="Unassembled WGS sequence"/>
</dbReference>
<dbReference type="OrthoDB" id="185373at2759"/>
<dbReference type="PANTHER" id="PTHR47938">
    <property type="entry name" value="RESPIRATORY COMPLEX I CHAPERONE (CIA84), PUTATIVE (AFU_ORTHOLOGUE AFUA_2G06020)-RELATED"/>
    <property type="match status" value="1"/>
</dbReference>
<gene>
    <name evidence="2" type="ORF">H4R20_001785</name>
</gene>
<reference evidence="2" key="1">
    <citation type="submission" date="2022-07" db="EMBL/GenBank/DDBJ databases">
        <title>Phylogenomic reconstructions and comparative analyses of Kickxellomycotina fungi.</title>
        <authorList>
            <person name="Reynolds N.K."/>
            <person name="Stajich J.E."/>
            <person name="Barry K."/>
            <person name="Grigoriev I.V."/>
            <person name="Crous P."/>
            <person name="Smith M.E."/>
        </authorList>
    </citation>
    <scope>NUCLEOTIDE SEQUENCE</scope>
    <source>
        <strain evidence="2">NRRL 1565</strain>
    </source>
</reference>
<evidence type="ECO:0000313" key="3">
    <source>
        <dbReference type="Proteomes" id="UP001140094"/>
    </source>
</evidence>
<protein>
    <submittedName>
        <fullName evidence="2">Uncharacterized protein</fullName>
    </submittedName>
</protein>
<proteinExistence type="predicted"/>
<feature type="compositionally biased region" description="Polar residues" evidence="1">
    <location>
        <begin position="29"/>
        <end position="38"/>
    </location>
</feature>
<dbReference type="InterPro" id="IPR011990">
    <property type="entry name" value="TPR-like_helical_dom_sf"/>
</dbReference>
<feature type="region of interest" description="Disordered" evidence="1">
    <location>
        <begin position="29"/>
        <end position="71"/>
    </location>
</feature>
<keyword evidence="3" id="KW-1185">Reference proteome</keyword>
<evidence type="ECO:0000256" key="1">
    <source>
        <dbReference type="SAM" id="MobiDB-lite"/>
    </source>
</evidence>
<sequence length="714" mass="80347">MPAANQRMGNVRREKLRLAATWHRRRYSQQRQMATNATAPIDRRPVQLAGADNAEESTRRRRSKPGKTVEETPCWRWSRVDRSNMAEAVHAYAEQRTQLTGTTGHQHARQGDLRRLHLQLRRAAESGESQAADSKENQAAYRTIVQIIEDMRLLGMRVGATEIAAQVQALGQLGQHQRAVEAWQAGVAWAQGTRHLFRQTHRHALAAAVALKDAHSVRDIYDVSMRVMAASRAQAGQEKQQRPERSFFWALFPGRTQEVRHPSDGAWTDGDDNTWEPARLRAAFLARLLGDVRTWAADDRRLQQRTAQYLVRALFDEGRRDDALRVYAEAGTATREMVCEVVHGLSRHGQLDAAYGVLAGVTREQRSTFAWNAYLNGLLGSMRWGSRTEQWPEAVLRRLARAMAQMAADGVNSDAATHSIWLRACFRARRWLLAVRYFARHGAETGRSAACWDVLLRGLLDVDSAAAQRAGWRLIDSLERRGSLPTDRRLADTVLQYVLRLVTAQAEPAFRPDWALVDRAFTWTGGRLPRMRKNTCAVVIGALVRGGRLRGALDVHAAMCARALWPPLAVNCMLVRALADAELQQPHGSLHCAVTRASAFAEEALPWQHRTAAYAALLRLAMQHRAFDVAWHIIDRHYPALGSADALPRPFPDARMYSMALNSAVLLGAHDQHRLLLARMRRHLPLVKPCAPLAAHRIAQVYRRFAGQHHHEPC</sequence>
<dbReference type="AlphaFoldDB" id="A0A9W8LUL8"/>
<dbReference type="GO" id="GO:0003729">
    <property type="term" value="F:mRNA binding"/>
    <property type="evidence" value="ECO:0007669"/>
    <property type="project" value="TreeGrafter"/>
</dbReference>
<dbReference type="EMBL" id="JANBUO010000217">
    <property type="protein sequence ID" value="KAJ2806182.1"/>
    <property type="molecule type" value="Genomic_DNA"/>
</dbReference>
<organism evidence="2 3">
    <name type="scientific">Coemansia guatemalensis</name>
    <dbReference type="NCBI Taxonomy" id="2761395"/>
    <lineage>
        <taxon>Eukaryota</taxon>
        <taxon>Fungi</taxon>
        <taxon>Fungi incertae sedis</taxon>
        <taxon>Zoopagomycota</taxon>
        <taxon>Kickxellomycotina</taxon>
        <taxon>Kickxellomycetes</taxon>
        <taxon>Kickxellales</taxon>
        <taxon>Kickxellaceae</taxon>
        <taxon>Coemansia</taxon>
    </lineage>
</organism>
<dbReference type="GO" id="GO:0140053">
    <property type="term" value="P:mitochondrial gene expression"/>
    <property type="evidence" value="ECO:0007669"/>
    <property type="project" value="TreeGrafter"/>
</dbReference>
<dbReference type="Gene3D" id="1.25.40.10">
    <property type="entry name" value="Tetratricopeptide repeat domain"/>
    <property type="match status" value="1"/>
</dbReference>
<comment type="caution">
    <text evidence="2">The sequence shown here is derived from an EMBL/GenBank/DDBJ whole genome shotgun (WGS) entry which is preliminary data.</text>
</comment>
<dbReference type="PANTHER" id="PTHR47938:SF35">
    <property type="entry name" value="PENTATRICOPEPTIDE REPEAT-CONTAINING PROTEIN 4, MITOCHONDRIAL-RELATED"/>
    <property type="match status" value="1"/>
</dbReference>